<dbReference type="RefSeq" id="WP_128200980.1">
    <property type="nucleotide sequence ID" value="NZ_SACT01000010.1"/>
</dbReference>
<dbReference type="OrthoDB" id="9800421at2"/>
<dbReference type="EMBL" id="SACT01000010">
    <property type="protein sequence ID" value="RVT48498.1"/>
    <property type="molecule type" value="Genomic_DNA"/>
</dbReference>
<accession>A0A3S2WXQ3</accession>
<dbReference type="Proteomes" id="UP000288178">
    <property type="component" value="Unassembled WGS sequence"/>
</dbReference>
<reference evidence="1 2" key="1">
    <citation type="submission" date="2019-01" db="EMBL/GenBank/DDBJ databases">
        <authorList>
            <person name="Chen W.-M."/>
        </authorList>
    </citation>
    <scope>NUCLEOTIDE SEQUENCE [LARGE SCALE GENOMIC DNA]</scope>
    <source>
        <strain evidence="1 2">ICH-3</strain>
    </source>
</reference>
<proteinExistence type="predicted"/>
<evidence type="ECO:0000313" key="2">
    <source>
        <dbReference type="Proteomes" id="UP000288178"/>
    </source>
</evidence>
<gene>
    <name evidence="1" type="ORF">ENE75_22715</name>
</gene>
<evidence type="ECO:0000313" key="1">
    <source>
        <dbReference type="EMBL" id="RVT48498.1"/>
    </source>
</evidence>
<dbReference type="Pfam" id="PF06073">
    <property type="entry name" value="DUF934"/>
    <property type="match status" value="1"/>
</dbReference>
<protein>
    <submittedName>
        <fullName evidence="1">DUF934 domain-containing protein</fullName>
    </submittedName>
</protein>
<sequence length="119" mass="12877">MRFLNPDDALPHGTVTLANTDDVAAHADALREAPAVSLHFPKWVDGRAYSQAVVLRGRLKYAGEIIATGEVMLDMLPLLRRCGFDAAQLVAGQNMAAADRALGFFPGHYQADPHRSVHA</sequence>
<name>A0A3S2WXQ3_9BURK</name>
<keyword evidence="2" id="KW-1185">Reference proteome</keyword>
<organism evidence="1 2">
    <name type="scientific">Rubrivivax albus</name>
    <dbReference type="NCBI Taxonomy" id="2499835"/>
    <lineage>
        <taxon>Bacteria</taxon>
        <taxon>Pseudomonadati</taxon>
        <taxon>Pseudomonadota</taxon>
        <taxon>Betaproteobacteria</taxon>
        <taxon>Burkholderiales</taxon>
        <taxon>Sphaerotilaceae</taxon>
        <taxon>Rubrivivax</taxon>
    </lineage>
</organism>
<dbReference type="AlphaFoldDB" id="A0A3S2WXQ3"/>
<dbReference type="InterPro" id="IPR008318">
    <property type="entry name" value="UCP030820"/>
</dbReference>
<comment type="caution">
    <text evidence="1">The sequence shown here is derived from an EMBL/GenBank/DDBJ whole genome shotgun (WGS) entry which is preliminary data.</text>
</comment>